<accession>A0A4Y2VFL9</accession>
<evidence type="ECO:0008006" key="4">
    <source>
        <dbReference type="Google" id="ProtNLM"/>
    </source>
</evidence>
<reference evidence="2 3" key="1">
    <citation type="journal article" date="2019" name="Sci. Rep.">
        <title>Orb-weaving spider Araneus ventricosus genome elucidates the spidroin gene catalogue.</title>
        <authorList>
            <person name="Kono N."/>
            <person name="Nakamura H."/>
            <person name="Ohtoshi R."/>
            <person name="Moran D.A.P."/>
            <person name="Shinohara A."/>
            <person name="Yoshida Y."/>
            <person name="Fujiwara M."/>
            <person name="Mori M."/>
            <person name="Tomita M."/>
            <person name="Arakawa K."/>
        </authorList>
    </citation>
    <scope>NUCLEOTIDE SEQUENCE [LARGE SCALE GENOMIC DNA]</scope>
</reference>
<dbReference type="Proteomes" id="UP000499080">
    <property type="component" value="Unassembled WGS sequence"/>
</dbReference>
<dbReference type="OrthoDB" id="6513413at2759"/>
<comment type="caution">
    <text evidence="2">The sequence shown here is derived from an EMBL/GenBank/DDBJ whole genome shotgun (WGS) entry which is preliminary data.</text>
</comment>
<protein>
    <recommendedName>
        <fullName evidence="4">HAT C-terminal dimerisation domain-containing protein</fullName>
    </recommendedName>
</protein>
<sequence length="890" mass="101777">MLALCFIDPHKPSITGWQVTLSAFLLKVPELIEKKKFVLLSRFNQDALENYFSRVRRMTILLQWTSCTRTRMLLAELMFAMCGNANSVTDDNIILESTHIIPQTDEDCLDLVIDEPSWICPEAQENWDDLELNSATYVAGYISKKLFRKSTVNSANQIYASNAATATIIFLSFKEFANSKTGLQYPSQLFVNCICKPGTKHLSLCEAKKSATVLMTEFKKAGGSCQILGKAEAPSKDSASSISNVAPLDKMCTAGNSVLNAEILWVLKCVQSHFSYSSCKDTSEIFAAMFPDSVIARQFSCGESKCSYLCHFGLASHFRMLLFKCLDDVKSYTLLFDESLNQCNQQKQLDIHIRFWHPTENKVRTQYLNSAFLGHSTANDLLLAFYKSVEKLDLSKLVQVSMDGPAVNWKFYQSLQEDLIKEHNVKCISIGRLHILNNAFWKGEACTEWNIGSILSALYYLFKDSPARREDFLNSSVQKKLPLKFCSHRWLENAPVAERAILVWDDVISYTNKVQSGKHSKVTCKSYFTVLEATRDCLFVVKLNFFWSVTELLCPFLELYQADMPLLPFFSGDIHTLIKHFIQLFNIVKAEHLEKFSSLEKLCHIDFDNESLFSLSSKVSIGFKGDKLLKELVSKKVVTDQQNISLKSDCKKFIIKLLRSIMEKCPVNYSVVRNSACIDPRLMASNGKKCLTKMKSILNYLAQKKKGEENDCDEINLQFSDFLDSVVKENSVQFSLFDPRTCDLDTFLSPYFDDKFSKLWGILKLLMILSHGQASVERGFSINKKVEVENRKNNSYIAQRVIYDHIKHVGGILKVEISKELIISASNARLKYRNYLEEQKTLREKSEHKRKLEEEISFLKQKKMCLVKYVEETENLIENFANEAEAKKRY</sequence>
<name>A0A4Y2VFL9_ARAVE</name>
<keyword evidence="3" id="KW-1185">Reference proteome</keyword>
<dbReference type="PANTHER" id="PTHR37162">
    <property type="entry name" value="HAT FAMILY DIMERISATION DOMAINCONTAINING PROTEIN-RELATED"/>
    <property type="match status" value="1"/>
</dbReference>
<gene>
    <name evidence="2" type="ORF">AVEN_129691_1</name>
</gene>
<organism evidence="2 3">
    <name type="scientific">Araneus ventricosus</name>
    <name type="common">Orbweaver spider</name>
    <name type="synonym">Epeira ventricosa</name>
    <dbReference type="NCBI Taxonomy" id="182803"/>
    <lineage>
        <taxon>Eukaryota</taxon>
        <taxon>Metazoa</taxon>
        <taxon>Ecdysozoa</taxon>
        <taxon>Arthropoda</taxon>
        <taxon>Chelicerata</taxon>
        <taxon>Arachnida</taxon>
        <taxon>Araneae</taxon>
        <taxon>Araneomorphae</taxon>
        <taxon>Entelegynae</taxon>
        <taxon>Araneoidea</taxon>
        <taxon>Araneidae</taxon>
        <taxon>Araneus</taxon>
    </lineage>
</organism>
<evidence type="ECO:0000313" key="3">
    <source>
        <dbReference type="Proteomes" id="UP000499080"/>
    </source>
</evidence>
<feature type="coiled-coil region" evidence="1">
    <location>
        <begin position="825"/>
        <end position="890"/>
    </location>
</feature>
<dbReference type="AlphaFoldDB" id="A0A4Y2VFL9"/>
<evidence type="ECO:0000256" key="1">
    <source>
        <dbReference type="SAM" id="Coils"/>
    </source>
</evidence>
<dbReference type="EMBL" id="BGPR01047078">
    <property type="protein sequence ID" value="GBO24085.1"/>
    <property type="molecule type" value="Genomic_DNA"/>
</dbReference>
<dbReference type="PANTHER" id="PTHR37162:SF11">
    <property type="match status" value="1"/>
</dbReference>
<evidence type="ECO:0000313" key="2">
    <source>
        <dbReference type="EMBL" id="GBO24085.1"/>
    </source>
</evidence>
<proteinExistence type="predicted"/>
<keyword evidence="1" id="KW-0175">Coiled coil</keyword>